<dbReference type="EMBL" id="CP094970">
    <property type="protein sequence ID" value="UYM07221.1"/>
    <property type="molecule type" value="Genomic_DNA"/>
</dbReference>
<dbReference type="Proteomes" id="UP001164390">
    <property type="component" value="Chromosome"/>
</dbReference>
<keyword evidence="3" id="KW-1185">Reference proteome</keyword>
<evidence type="ECO:0000313" key="3">
    <source>
        <dbReference type="Proteomes" id="UP001164390"/>
    </source>
</evidence>
<keyword evidence="1" id="KW-0732">Signal</keyword>
<reference evidence="2" key="1">
    <citation type="submission" date="2022-01" db="EMBL/GenBank/DDBJ databases">
        <title>Nocardioidaceae gen. sp. A5X3R13.</title>
        <authorList>
            <person name="Lopez Marin M.A."/>
            <person name="Uhlik O."/>
        </authorList>
    </citation>
    <scope>NUCLEOTIDE SEQUENCE</scope>
    <source>
        <strain evidence="2">A5X3R13</strain>
    </source>
</reference>
<dbReference type="AlphaFoldDB" id="A0AA46TL03"/>
<evidence type="ECO:0000256" key="1">
    <source>
        <dbReference type="SAM" id="SignalP"/>
    </source>
</evidence>
<sequence>MRAHRIVAAVAAGFLLAGTLGAPADANVRKFRDRAGDVRGSIDITRVRVDNSTHQRNAVAVRVKQRGFAYGNYVYVYIDSNRKRRGPEFRFSGYYASEYFLHRMKSWTDAGRKVRCKRPYSLKMGGHGVTRVSVHRACIGKPGRIRVAVMTGRGGRGVDWAPAKHRWLGWVKR</sequence>
<proteinExistence type="predicted"/>
<dbReference type="RefSeq" id="WP_271636176.1">
    <property type="nucleotide sequence ID" value="NZ_CP094970.1"/>
</dbReference>
<name>A0AA46TL03_9ACTN</name>
<organism evidence="2 3">
    <name type="scientific">Solicola gregarius</name>
    <dbReference type="NCBI Taxonomy" id="2908642"/>
    <lineage>
        <taxon>Bacteria</taxon>
        <taxon>Bacillati</taxon>
        <taxon>Actinomycetota</taxon>
        <taxon>Actinomycetes</taxon>
        <taxon>Propionibacteriales</taxon>
        <taxon>Nocardioidaceae</taxon>
        <taxon>Solicola</taxon>
    </lineage>
</organism>
<accession>A0AA46TL03</accession>
<evidence type="ECO:0000313" key="2">
    <source>
        <dbReference type="EMBL" id="UYM07221.1"/>
    </source>
</evidence>
<dbReference type="KEGG" id="sgrg:L0C25_09135"/>
<feature type="chain" id="PRO_5041356449" evidence="1">
    <location>
        <begin position="25"/>
        <end position="173"/>
    </location>
</feature>
<protein>
    <submittedName>
        <fullName evidence="2">Uncharacterized protein</fullName>
    </submittedName>
</protein>
<feature type="signal peptide" evidence="1">
    <location>
        <begin position="1"/>
        <end position="24"/>
    </location>
</feature>
<gene>
    <name evidence="2" type="ORF">L0C25_09135</name>
</gene>